<dbReference type="InterPro" id="IPR053226">
    <property type="entry name" value="Pyrrolopyrazine_biosynth_F"/>
</dbReference>
<dbReference type="AlphaFoldDB" id="A0A179HJF0"/>
<dbReference type="OMA" id="YFFYDAF"/>
<reference evidence="1 2" key="1">
    <citation type="submission" date="2016-02" db="EMBL/GenBank/DDBJ databases">
        <title>Biosynthesis of antibiotic leucinostatins and their inhibition on Phytophthora in bio-control Purpureocillium lilacinum.</title>
        <authorList>
            <person name="Wang G."/>
            <person name="Liu Z."/>
            <person name="Lin R."/>
            <person name="Li E."/>
            <person name="Mao Z."/>
            <person name="Ling J."/>
            <person name="Yin W."/>
            <person name="Xie B."/>
        </authorList>
    </citation>
    <scope>NUCLEOTIDE SEQUENCE [LARGE SCALE GENOMIC DNA]</scope>
    <source>
        <strain evidence="1">PLFJ-1</strain>
    </source>
</reference>
<dbReference type="STRING" id="33203.A0A179HJF0"/>
<dbReference type="SUPFAM" id="SSF52540">
    <property type="entry name" value="P-loop containing nucleoside triphosphate hydrolases"/>
    <property type="match status" value="1"/>
</dbReference>
<dbReference type="GeneID" id="28888569"/>
<dbReference type="EMBL" id="LSBI01000005">
    <property type="protein sequence ID" value="OAQ90032.1"/>
    <property type="molecule type" value="Genomic_DNA"/>
</dbReference>
<gene>
    <name evidence="1" type="ORF">VFPFJ_06445</name>
</gene>
<dbReference type="PANTHER" id="PTHR48419:SF1">
    <property type="entry name" value="SULFOTRANSFERASE DOMAIN-CONTAINING PROTEIN"/>
    <property type="match status" value="1"/>
</dbReference>
<sequence>MTDPRRILLVSYPRSASNLLVRMLGLDDQPDVPQNVSRGYHLKQMASLAFDEDLWEKPLHEWGASKQRLRQAAADGFDALEKTRAAGDSQGKITFTKEHATLLTDPTVLNEFIFGREGAVEQRWRIDEAGCDKAPEEYTALNDTIFSDAYLRQWKMAFVIRHPAMAFPSLYRILLNAAPNREFTKGTANYLPVYMTIRWNRRLYDLATKFHRETANGAARDTEAIAMPLVLDADDVIGNPRAVQKFAALLRLDPDKTQSSWSPITQEEKEKLPARAQIMLSTLNASTGIIADKSAASIDITAEASKWADEFGLARAQQLEKWVREAMPDYEYLKERRIQV</sequence>
<proteinExistence type="predicted"/>
<name>A0A179HJF0_PURLI</name>
<dbReference type="PANTHER" id="PTHR48419">
    <property type="entry name" value="SULFOTRANSFERASE DOMAIN-CONTAINING PROTEIN"/>
    <property type="match status" value="1"/>
</dbReference>
<comment type="caution">
    <text evidence="1">The sequence shown here is derived from an EMBL/GenBank/DDBJ whole genome shotgun (WGS) entry which is preliminary data.</text>
</comment>
<dbReference type="InterPro" id="IPR027417">
    <property type="entry name" value="P-loop_NTPase"/>
</dbReference>
<evidence type="ECO:0000313" key="2">
    <source>
        <dbReference type="Proteomes" id="UP000078340"/>
    </source>
</evidence>
<dbReference type="Proteomes" id="UP000078340">
    <property type="component" value="Unassembled WGS sequence"/>
</dbReference>
<organism evidence="1 2">
    <name type="scientific">Purpureocillium lilacinum</name>
    <name type="common">Paecilomyces lilacinus</name>
    <dbReference type="NCBI Taxonomy" id="33203"/>
    <lineage>
        <taxon>Eukaryota</taxon>
        <taxon>Fungi</taxon>
        <taxon>Dikarya</taxon>
        <taxon>Ascomycota</taxon>
        <taxon>Pezizomycotina</taxon>
        <taxon>Sordariomycetes</taxon>
        <taxon>Hypocreomycetidae</taxon>
        <taxon>Hypocreales</taxon>
        <taxon>Ophiocordycipitaceae</taxon>
        <taxon>Purpureocillium</taxon>
    </lineage>
</organism>
<protein>
    <submittedName>
        <fullName evidence="1">Sulfotransferase family domain-containing protein</fullName>
    </submittedName>
</protein>
<dbReference type="GO" id="GO:0016740">
    <property type="term" value="F:transferase activity"/>
    <property type="evidence" value="ECO:0007669"/>
    <property type="project" value="UniProtKB-KW"/>
</dbReference>
<dbReference type="KEGG" id="plj:28888569"/>
<accession>A0A179HJF0</accession>
<dbReference type="Gene3D" id="3.40.50.300">
    <property type="entry name" value="P-loop containing nucleotide triphosphate hydrolases"/>
    <property type="match status" value="1"/>
</dbReference>
<keyword evidence="1" id="KW-0808">Transferase</keyword>
<evidence type="ECO:0000313" key="1">
    <source>
        <dbReference type="EMBL" id="OAQ90032.1"/>
    </source>
</evidence>